<dbReference type="AlphaFoldDB" id="Q7VHZ9"/>
<accession>Q7VHZ9</accession>
<reference evidence="1 2" key="1">
    <citation type="journal article" date="2003" name="Proc. Natl. Acad. Sci. U.S.A.">
        <title>The complete genome sequence of the carcinogenic bacterium Helicobacter hepaticus.</title>
        <authorList>
            <person name="Suerbaum S."/>
            <person name="Josenhans C."/>
            <person name="Sterzenbach T."/>
            <person name="Drescher B."/>
            <person name="Brandt P."/>
            <person name="Bell M."/>
            <person name="Droege M."/>
            <person name="Fartmann B."/>
            <person name="Fischer H.-P."/>
            <person name="Ge Z."/>
            <person name="Hoerster A."/>
            <person name="Holland R."/>
            <person name="Klein K."/>
            <person name="Koenig J."/>
            <person name="Macko L."/>
            <person name="Mendz G.L."/>
            <person name="Nyakatura G."/>
            <person name="Schauer D.B."/>
            <person name="Shen Z."/>
            <person name="Weber J."/>
            <person name="Frosch M."/>
            <person name="Fox J.G."/>
        </authorList>
    </citation>
    <scope>NUCLEOTIDE SEQUENCE [LARGE SCALE GENOMIC DNA]</scope>
    <source>
        <strain evidence="2">ATCC 51449 / 3B1</strain>
    </source>
</reference>
<dbReference type="Pfam" id="PF01856">
    <property type="entry name" value="HP_OMP"/>
    <property type="match status" value="1"/>
</dbReference>
<evidence type="ECO:0008006" key="3">
    <source>
        <dbReference type="Google" id="ProtNLM"/>
    </source>
</evidence>
<dbReference type="Proteomes" id="UP000002495">
    <property type="component" value="Chromosome"/>
</dbReference>
<dbReference type="EMBL" id="AE017125">
    <property type="protein sequence ID" value="AAP77409.1"/>
    <property type="molecule type" value="Genomic_DNA"/>
</dbReference>
<name>Q7VHZ9_HELHP</name>
<dbReference type="OrthoDB" id="5328841at2"/>
<sequence length="222" mass="24549">MKIKFLLGMILGFGFISSVYGAKSGVFIGADVGVNYHVSEGKVIFSSPGNAYTSESNDYLFDLSYGLRGGFQYYFTPKVGLRVVGAFGKGNYSEGEANDGETYGFFRYAGNVDFLYQFGSSEINQVGVFVGAGYEGIGGELKKLLDDTKGLPGHKYNTSGIFMNLGLQVIRDVHHQFDFIVRVPFYSYLERNFSTNTAQGNITINSSHKNNYSFNIAYTYVF</sequence>
<dbReference type="RefSeq" id="WP_011115652.1">
    <property type="nucleotide sequence ID" value="NC_004917.1"/>
</dbReference>
<dbReference type="KEGG" id="hhe:HH_0812"/>
<dbReference type="HOGENOM" id="CLU_1270851_0_0_7"/>
<organism evidence="1 2">
    <name type="scientific">Helicobacter hepaticus (strain ATCC 51449 / 3B1)</name>
    <dbReference type="NCBI Taxonomy" id="235279"/>
    <lineage>
        <taxon>Bacteria</taxon>
        <taxon>Pseudomonadati</taxon>
        <taxon>Campylobacterota</taxon>
        <taxon>Epsilonproteobacteria</taxon>
        <taxon>Campylobacterales</taxon>
        <taxon>Helicobacteraceae</taxon>
        <taxon>Helicobacter</taxon>
    </lineage>
</organism>
<dbReference type="TCDB" id="1.B.27.2.1">
    <property type="family name" value="the helicobacter outer membrane porin (hop) family"/>
</dbReference>
<dbReference type="STRING" id="235279.HH_0812"/>
<keyword evidence="2" id="KW-1185">Reference proteome</keyword>
<evidence type="ECO:0000313" key="2">
    <source>
        <dbReference type="Proteomes" id="UP000002495"/>
    </source>
</evidence>
<evidence type="ECO:0000313" key="1">
    <source>
        <dbReference type="EMBL" id="AAP77409.1"/>
    </source>
</evidence>
<proteinExistence type="predicted"/>
<dbReference type="InterPro" id="IPR002718">
    <property type="entry name" value="OMP_Helicobacter"/>
</dbReference>
<protein>
    <recommendedName>
        <fullName evidence="3">Outer membrane protein</fullName>
    </recommendedName>
</protein>
<gene>
    <name evidence="1" type="ordered locus">HH_0812</name>
</gene>